<dbReference type="CDD" id="cd05804">
    <property type="entry name" value="StaR_like"/>
    <property type="match status" value="1"/>
</dbReference>
<name>A0A069PPR7_9BURK</name>
<proteinExistence type="inferred from homology"/>
<evidence type="ECO:0000256" key="2">
    <source>
        <dbReference type="ARBA" id="ARBA00019992"/>
    </source>
</evidence>
<keyword evidence="4" id="KW-0802">TPR repeat</keyword>
<dbReference type="PANTHER" id="PTHR16263:SF4">
    <property type="entry name" value="TETRATRICOPEPTIDE REPEAT PROTEIN 38"/>
    <property type="match status" value="1"/>
</dbReference>
<comment type="similarity">
    <text evidence="1">Belongs to the TTC38 family.</text>
</comment>
<dbReference type="EMBL" id="JFHC01000022">
    <property type="protein sequence ID" value="KDR41879.1"/>
    <property type="molecule type" value="Genomic_DNA"/>
</dbReference>
<dbReference type="SUPFAM" id="SSF48452">
    <property type="entry name" value="TPR-like"/>
    <property type="match status" value="1"/>
</dbReference>
<dbReference type="STRING" id="60547.GCA_000751215_03903"/>
<evidence type="ECO:0000313" key="6">
    <source>
        <dbReference type="Proteomes" id="UP000027466"/>
    </source>
</evidence>
<dbReference type="PANTHER" id="PTHR16263">
    <property type="entry name" value="TETRATRICOPEPTIDE REPEAT PROTEIN 38"/>
    <property type="match status" value="1"/>
</dbReference>
<dbReference type="AlphaFoldDB" id="A0A069PPR7"/>
<sequence length="485" mass="53084">MGRFKDIFGQSLSAERADTIEGWNRAILDYFTFKGDPVSEALELAHDRSFVMGDVFAATMLVFDGATASSPQVSSILRRLEALHDAVSAQEQGHIRAVRACAEGGISLAAGCWDRVLMEHPLDIVAMKLAHEAYFLIGDANGMLRSVSAALPHWRPDMKAYGFVLGQHAFGLEECHQYAAAEGPARLALELEPDDCWALHALTHVYEMQGRHFDCLSLLDAMRSRWVNQPLLAAHIWWHLALRYVADGRFEQALAVYDEQLAKVNVSSAFRLTDGTSLLWRLELAGASVGDRWAELADKWSAHAGRHANGFLDVHIAMALAAAGRQSEVERFLAGFNEDAGETTSELGEIRRQVTAPACRALVAYRAGDDRTAIGTLASLLPALHRIGGSNAQRDLFDRTLSASMLRAGELARSRGFLLRLLAEHPNAAWVLDDMATLEAQSNDPAMASVYRARASLAVAPIAENGRSRASLAGGARHQRSDRRH</sequence>
<keyword evidence="3" id="KW-0677">Repeat</keyword>
<gene>
    <name evidence="5" type="ORF">BG61_14250</name>
</gene>
<accession>A0A069PPR7</accession>
<evidence type="ECO:0000256" key="3">
    <source>
        <dbReference type="ARBA" id="ARBA00022737"/>
    </source>
</evidence>
<reference evidence="5 6" key="1">
    <citation type="submission" date="2014-03" db="EMBL/GenBank/DDBJ databases">
        <title>Draft Genome Sequences of Four Burkholderia Strains.</title>
        <authorList>
            <person name="Liu X.Y."/>
            <person name="Li C.X."/>
            <person name="Xu J.H."/>
        </authorList>
    </citation>
    <scope>NUCLEOTIDE SEQUENCE [LARGE SCALE GENOMIC DNA]</scope>
    <source>
        <strain evidence="5 6">DSM 50014</strain>
    </source>
</reference>
<protein>
    <recommendedName>
        <fullName evidence="2">Tetratricopeptide repeat protein 38</fullName>
    </recommendedName>
</protein>
<organism evidence="5 6">
    <name type="scientific">Caballeronia glathei</name>
    <dbReference type="NCBI Taxonomy" id="60547"/>
    <lineage>
        <taxon>Bacteria</taxon>
        <taxon>Pseudomonadati</taxon>
        <taxon>Pseudomonadota</taxon>
        <taxon>Betaproteobacteria</taxon>
        <taxon>Burkholderiales</taxon>
        <taxon>Burkholderiaceae</taxon>
        <taxon>Caballeronia</taxon>
    </lineage>
</organism>
<comment type="caution">
    <text evidence="5">The sequence shown here is derived from an EMBL/GenBank/DDBJ whole genome shotgun (WGS) entry which is preliminary data.</text>
</comment>
<dbReference type="RefSeq" id="WP_063741037.1">
    <property type="nucleotide sequence ID" value="NZ_CADFFX010000010.1"/>
</dbReference>
<dbReference type="Gene3D" id="1.25.40.10">
    <property type="entry name" value="Tetratricopeptide repeat domain"/>
    <property type="match status" value="1"/>
</dbReference>
<dbReference type="InterPro" id="IPR011990">
    <property type="entry name" value="TPR-like_helical_dom_sf"/>
</dbReference>
<evidence type="ECO:0000313" key="5">
    <source>
        <dbReference type="EMBL" id="KDR41879.1"/>
    </source>
</evidence>
<evidence type="ECO:0000256" key="1">
    <source>
        <dbReference type="ARBA" id="ARBA00005857"/>
    </source>
</evidence>
<evidence type="ECO:0000256" key="4">
    <source>
        <dbReference type="ARBA" id="ARBA00022803"/>
    </source>
</evidence>
<keyword evidence="6" id="KW-1185">Reference proteome</keyword>
<dbReference type="Proteomes" id="UP000027466">
    <property type="component" value="Unassembled WGS sequence"/>
</dbReference>
<dbReference type="InterPro" id="IPR033891">
    <property type="entry name" value="TTC38"/>
</dbReference>